<accession>A0A2M7W4Y7</accession>
<dbReference type="AlphaFoldDB" id="A0A2M7W4Y7"/>
<evidence type="ECO:0000313" key="3">
    <source>
        <dbReference type="Proteomes" id="UP000230137"/>
    </source>
</evidence>
<dbReference type="Proteomes" id="UP000230137">
    <property type="component" value="Unassembled WGS sequence"/>
</dbReference>
<sequence length="109" mass="13306">MKRISKIHLEQGDNPVMPSYLKRYFWDIDFSKLDPDKYSTYVIERILDLGDVDAIKWLFDKYSKYEIKETVKNTRRLSKKSLNYWLIVLDLEPWRQQALARKQNAIWNY</sequence>
<evidence type="ECO:0000313" key="2">
    <source>
        <dbReference type="EMBL" id="PJA21034.1"/>
    </source>
</evidence>
<comment type="caution">
    <text evidence="2">The sequence shown here is derived from an EMBL/GenBank/DDBJ whole genome shotgun (WGS) entry which is preliminary data.</text>
</comment>
<protein>
    <recommendedName>
        <fullName evidence="1">DUF6922 domain-containing protein</fullName>
    </recommendedName>
</protein>
<dbReference type="InterPro" id="IPR053830">
    <property type="entry name" value="DUF6922"/>
</dbReference>
<dbReference type="Pfam" id="PF21956">
    <property type="entry name" value="DUF6922"/>
    <property type="match status" value="1"/>
</dbReference>
<name>A0A2M7W4Y7_9BACT</name>
<evidence type="ECO:0000259" key="1">
    <source>
        <dbReference type="Pfam" id="PF21956"/>
    </source>
</evidence>
<gene>
    <name evidence="2" type="ORF">COX60_00025</name>
</gene>
<proteinExistence type="predicted"/>
<feature type="domain" description="DUF6922" evidence="1">
    <location>
        <begin position="22"/>
        <end position="71"/>
    </location>
</feature>
<organism evidence="2 3">
    <name type="scientific">Candidatus Berkelbacteria bacterium CG_4_10_14_0_2_um_filter_35_9_33_12</name>
    <dbReference type="NCBI Taxonomy" id="1974499"/>
    <lineage>
        <taxon>Bacteria</taxon>
        <taxon>Candidatus Berkelbacteria</taxon>
    </lineage>
</organism>
<reference evidence="3" key="1">
    <citation type="submission" date="2017-09" db="EMBL/GenBank/DDBJ databases">
        <title>Depth-based differentiation of microbial function through sediment-hosted aquifers and enrichment of novel symbionts in the deep terrestrial subsurface.</title>
        <authorList>
            <person name="Probst A.J."/>
            <person name="Ladd B."/>
            <person name="Jarett J.K."/>
            <person name="Geller-Mcgrath D.E."/>
            <person name="Sieber C.M.K."/>
            <person name="Emerson J.B."/>
            <person name="Anantharaman K."/>
            <person name="Thomas B.C."/>
            <person name="Malmstrom R."/>
            <person name="Stieglmeier M."/>
            <person name="Klingl A."/>
            <person name="Woyke T."/>
            <person name="Ryan C.M."/>
            <person name="Banfield J.F."/>
        </authorList>
    </citation>
    <scope>NUCLEOTIDE SEQUENCE [LARGE SCALE GENOMIC DNA]</scope>
</reference>
<dbReference type="EMBL" id="PFQF01000001">
    <property type="protein sequence ID" value="PJA21034.1"/>
    <property type="molecule type" value="Genomic_DNA"/>
</dbReference>